<reference evidence="2 3" key="1">
    <citation type="submission" date="2020-07" db="EMBL/GenBank/DDBJ databases">
        <title>Characterization and genome sequencing of isolate MD1, a novel member within the family Lachnospiraceae.</title>
        <authorList>
            <person name="Rettenmaier R."/>
            <person name="Di Bello L."/>
            <person name="Zinser C."/>
            <person name="Scheitz K."/>
            <person name="Liebl W."/>
            <person name="Zverlov V."/>
        </authorList>
    </citation>
    <scope>NUCLEOTIDE SEQUENCE [LARGE SCALE GENOMIC DNA]</scope>
    <source>
        <strain evidence="2 3">MD1</strain>
    </source>
</reference>
<protein>
    <submittedName>
        <fullName evidence="2">Type IV toxin-antitoxin system AbiEi family antitoxin domain-containing protein</fullName>
    </submittedName>
</protein>
<keyword evidence="3" id="KW-1185">Reference proteome</keyword>
<dbReference type="EMBL" id="JACEGA010000001">
    <property type="protein sequence ID" value="MBB2181790.1"/>
    <property type="molecule type" value="Genomic_DNA"/>
</dbReference>
<evidence type="ECO:0000313" key="2">
    <source>
        <dbReference type="EMBL" id="MBB2181790.1"/>
    </source>
</evidence>
<name>A0A839JWG9_9FIRM</name>
<dbReference type="AlphaFoldDB" id="A0A839JWG9"/>
<comment type="caution">
    <text evidence="2">The sequence shown here is derived from an EMBL/GenBank/DDBJ whole genome shotgun (WGS) entry which is preliminary data.</text>
</comment>
<proteinExistence type="predicted"/>
<dbReference type="Proteomes" id="UP000574276">
    <property type="component" value="Unassembled WGS sequence"/>
</dbReference>
<sequence>MKIMKTIEALLKENNGMIRTKDAVNAGLSRTTLSQLVKKGMLERVAQGQYIRPYEMPDELYLLQQRSDKIIFSHETALFLHGMVEQMPLRYSLTIPSSGKVSTSLSDRCKMYYVKPELYHLGRCIVMTKMGNEVTTYDAERTVCDILRSRSRMDSQIFVAAMKKYAARKNQDWNKLQNYSEAFHIKKQLMKYLEVLT</sequence>
<evidence type="ECO:0000259" key="1">
    <source>
        <dbReference type="Pfam" id="PF13338"/>
    </source>
</evidence>
<organism evidence="2 3">
    <name type="scientific">Variimorphobacter saccharofermentans</name>
    <dbReference type="NCBI Taxonomy" id="2755051"/>
    <lineage>
        <taxon>Bacteria</taxon>
        <taxon>Bacillati</taxon>
        <taxon>Bacillota</taxon>
        <taxon>Clostridia</taxon>
        <taxon>Lachnospirales</taxon>
        <taxon>Lachnospiraceae</taxon>
        <taxon>Variimorphobacter</taxon>
    </lineage>
</organism>
<dbReference type="InterPro" id="IPR025159">
    <property type="entry name" value="AbiEi_N"/>
</dbReference>
<accession>A0A839JWG9</accession>
<feature type="domain" description="AbiEi antitoxin N-terminal" evidence="1">
    <location>
        <begin position="7"/>
        <end position="52"/>
    </location>
</feature>
<evidence type="ECO:0000313" key="3">
    <source>
        <dbReference type="Proteomes" id="UP000574276"/>
    </source>
</evidence>
<dbReference type="Pfam" id="PF13338">
    <property type="entry name" value="AbiEi_4"/>
    <property type="match status" value="1"/>
</dbReference>
<gene>
    <name evidence="2" type="ORF">H0486_02710</name>
</gene>